<evidence type="ECO:0000259" key="6">
    <source>
        <dbReference type="Pfam" id="PF18697"/>
    </source>
</evidence>
<keyword evidence="1" id="KW-0808">Transferase</keyword>
<protein>
    <recommendedName>
        <fullName evidence="6">Murine leukemia virus integrase C-terminal domain-containing protein</fullName>
    </recommendedName>
</protein>
<keyword evidence="8" id="KW-1185">Reference proteome</keyword>
<keyword evidence="2" id="KW-0548">Nucleotidyltransferase</keyword>
<accession>A0A7J8JH01</accession>
<evidence type="ECO:0000256" key="2">
    <source>
        <dbReference type="ARBA" id="ARBA00022695"/>
    </source>
</evidence>
<dbReference type="SUPFAM" id="SSF53098">
    <property type="entry name" value="Ribonuclease H-like"/>
    <property type="match status" value="1"/>
</dbReference>
<keyword evidence="5" id="KW-0378">Hydrolase</keyword>
<dbReference type="InterPro" id="IPR040643">
    <property type="entry name" value="MLVIN_C"/>
</dbReference>
<organism evidence="7 8">
    <name type="scientific">Rousettus aegyptiacus</name>
    <name type="common">Egyptian fruit bat</name>
    <name type="synonym">Pteropus aegyptiacus</name>
    <dbReference type="NCBI Taxonomy" id="9407"/>
    <lineage>
        <taxon>Eukaryota</taxon>
        <taxon>Metazoa</taxon>
        <taxon>Chordata</taxon>
        <taxon>Craniata</taxon>
        <taxon>Vertebrata</taxon>
        <taxon>Euteleostomi</taxon>
        <taxon>Mammalia</taxon>
        <taxon>Eutheria</taxon>
        <taxon>Laurasiatheria</taxon>
        <taxon>Chiroptera</taxon>
        <taxon>Yinpterochiroptera</taxon>
        <taxon>Pteropodoidea</taxon>
        <taxon>Pteropodidae</taxon>
        <taxon>Rousettinae</taxon>
        <taxon>Rousettus</taxon>
    </lineage>
</organism>
<dbReference type="Proteomes" id="UP000593571">
    <property type="component" value="Unassembled WGS sequence"/>
</dbReference>
<reference evidence="7 8" key="1">
    <citation type="journal article" date="2020" name="Nature">
        <title>Six reference-quality genomes reveal evolution of bat adaptations.</title>
        <authorList>
            <person name="Jebb D."/>
            <person name="Huang Z."/>
            <person name="Pippel M."/>
            <person name="Hughes G.M."/>
            <person name="Lavrichenko K."/>
            <person name="Devanna P."/>
            <person name="Winkler S."/>
            <person name="Jermiin L.S."/>
            <person name="Skirmuntt E.C."/>
            <person name="Katzourakis A."/>
            <person name="Burkitt-Gray L."/>
            <person name="Ray D.A."/>
            <person name="Sullivan K.A.M."/>
            <person name="Roscito J.G."/>
            <person name="Kirilenko B.M."/>
            <person name="Davalos L.M."/>
            <person name="Corthals A.P."/>
            <person name="Power M.L."/>
            <person name="Jones G."/>
            <person name="Ransome R.D."/>
            <person name="Dechmann D.K.N."/>
            <person name="Locatelli A.G."/>
            <person name="Puechmaille S.J."/>
            <person name="Fedrigo O."/>
            <person name="Jarvis E.D."/>
            <person name="Hiller M."/>
            <person name="Vernes S.C."/>
            <person name="Myers E.W."/>
            <person name="Teeling E.C."/>
        </authorList>
    </citation>
    <scope>NUCLEOTIDE SEQUENCE [LARGE SCALE GENOMIC DNA]</scope>
    <source>
        <strain evidence="7">MRouAeg1</strain>
        <tissue evidence="7">Muscle</tissue>
    </source>
</reference>
<evidence type="ECO:0000256" key="5">
    <source>
        <dbReference type="ARBA" id="ARBA00022801"/>
    </source>
</evidence>
<dbReference type="Gene3D" id="2.30.30.850">
    <property type="match status" value="1"/>
</dbReference>
<evidence type="ECO:0000313" key="8">
    <source>
        <dbReference type="Proteomes" id="UP000593571"/>
    </source>
</evidence>
<keyword evidence="3" id="KW-0540">Nuclease</keyword>
<dbReference type="Pfam" id="PF18697">
    <property type="entry name" value="MLVIN_C"/>
    <property type="match status" value="1"/>
</dbReference>
<dbReference type="InterPro" id="IPR012337">
    <property type="entry name" value="RNaseH-like_sf"/>
</dbReference>
<dbReference type="InterPro" id="IPR036397">
    <property type="entry name" value="RNaseH_sf"/>
</dbReference>
<gene>
    <name evidence="7" type="ORF">HJG63_010177</name>
</gene>
<sequence>MDKHRGNIGNWISLRSARELLDSSTCLCSLTLFQDGLKLSSPSRRPLRPQGSGQVERMNRTLKETLTKFKLETGKNWETYPELLAQYPVQPHNHAQGDWIWVRKVQLTSLEPRWDGPFPVILTTPNAVKVARHRHRIHRTRIKAAHPPQTSEKWVLCQTEDPLKIRLSRVQSGPS</sequence>
<feature type="domain" description="Murine leukemia virus integrase C-terminal" evidence="6">
    <location>
        <begin position="92"/>
        <end position="147"/>
    </location>
</feature>
<evidence type="ECO:0000256" key="1">
    <source>
        <dbReference type="ARBA" id="ARBA00022679"/>
    </source>
</evidence>
<dbReference type="EMBL" id="JACASE010000002">
    <property type="protein sequence ID" value="KAF6495811.1"/>
    <property type="molecule type" value="Genomic_DNA"/>
</dbReference>
<dbReference type="GO" id="GO:0004519">
    <property type="term" value="F:endonuclease activity"/>
    <property type="evidence" value="ECO:0007669"/>
    <property type="project" value="UniProtKB-KW"/>
</dbReference>
<keyword evidence="4" id="KW-0255">Endonuclease</keyword>
<evidence type="ECO:0000313" key="7">
    <source>
        <dbReference type="EMBL" id="KAF6495811.1"/>
    </source>
</evidence>
<dbReference type="GO" id="GO:0003676">
    <property type="term" value="F:nucleic acid binding"/>
    <property type="evidence" value="ECO:0007669"/>
    <property type="project" value="InterPro"/>
</dbReference>
<evidence type="ECO:0000256" key="4">
    <source>
        <dbReference type="ARBA" id="ARBA00022759"/>
    </source>
</evidence>
<name>A0A7J8JH01_ROUAE</name>
<dbReference type="GO" id="GO:0016787">
    <property type="term" value="F:hydrolase activity"/>
    <property type="evidence" value="ECO:0007669"/>
    <property type="project" value="UniProtKB-KW"/>
</dbReference>
<proteinExistence type="predicted"/>
<comment type="caution">
    <text evidence="7">The sequence shown here is derived from an EMBL/GenBank/DDBJ whole genome shotgun (WGS) entry which is preliminary data.</text>
</comment>
<dbReference type="GO" id="GO:0016779">
    <property type="term" value="F:nucleotidyltransferase activity"/>
    <property type="evidence" value="ECO:0007669"/>
    <property type="project" value="UniProtKB-KW"/>
</dbReference>
<dbReference type="AlphaFoldDB" id="A0A7J8JH01"/>
<dbReference type="Gene3D" id="3.30.420.10">
    <property type="entry name" value="Ribonuclease H-like superfamily/Ribonuclease H"/>
    <property type="match status" value="1"/>
</dbReference>
<evidence type="ECO:0000256" key="3">
    <source>
        <dbReference type="ARBA" id="ARBA00022722"/>
    </source>
</evidence>